<dbReference type="InterPro" id="IPR000477">
    <property type="entry name" value="RT_dom"/>
</dbReference>
<sequence>MDEIIRLWCEEYKLGIQISSSIRLNTILFADDQVLVANSEDNLQMGVFKLNKIIEECGMKISPEKNKIMAFEGTNPIRSKIVVENVILEQMNSFSYLGCNISYKGENDRLSEKKPESSTENYTALALNGSMENTGKLSIRMEKLQYDNNYNDYGDDDYDYVDDCDDEDNNDESPT</sequence>
<dbReference type="Proteomes" id="UP001148838">
    <property type="component" value="Unassembled WGS sequence"/>
</dbReference>
<protein>
    <recommendedName>
        <fullName evidence="2">Reverse transcriptase domain-containing protein</fullName>
    </recommendedName>
</protein>
<proteinExistence type="predicted"/>
<dbReference type="PANTHER" id="PTHR47027:SF20">
    <property type="entry name" value="REVERSE TRANSCRIPTASE-LIKE PROTEIN WITH RNA-DIRECTED DNA POLYMERASE DOMAIN"/>
    <property type="match status" value="1"/>
</dbReference>
<keyword evidence="4" id="KW-1185">Reference proteome</keyword>
<evidence type="ECO:0000313" key="3">
    <source>
        <dbReference type="EMBL" id="KAJ4450970.1"/>
    </source>
</evidence>
<comment type="caution">
    <text evidence="3">The sequence shown here is derived from an EMBL/GenBank/DDBJ whole genome shotgun (WGS) entry which is preliminary data.</text>
</comment>
<dbReference type="EMBL" id="JAJSOF020000001">
    <property type="protein sequence ID" value="KAJ4450970.1"/>
    <property type="molecule type" value="Genomic_DNA"/>
</dbReference>
<name>A0ABQ8TWA2_PERAM</name>
<gene>
    <name evidence="3" type="ORF">ANN_02405</name>
</gene>
<dbReference type="Pfam" id="PF00078">
    <property type="entry name" value="RVT_1"/>
    <property type="match status" value="1"/>
</dbReference>
<feature type="region of interest" description="Disordered" evidence="1">
    <location>
        <begin position="150"/>
        <end position="175"/>
    </location>
</feature>
<feature type="domain" description="Reverse transcriptase" evidence="2">
    <location>
        <begin position="2"/>
        <end position="101"/>
    </location>
</feature>
<accession>A0ABQ8TWA2</accession>
<evidence type="ECO:0000313" key="4">
    <source>
        <dbReference type="Proteomes" id="UP001148838"/>
    </source>
</evidence>
<organism evidence="3 4">
    <name type="scientific">Periplaneta americana</name>
    <name type="common">American cockroach</name>
    <name type="synonym">Blatta americana</name>
    <dbReference type="NCBI Taxonomy" id="6978"/>
    <lineage>
        <taxon>Eukaryota</taxon>
        <taxon>Metazoa</taxon>
        <taxon>Ecdysozoa</taxon>
        <taxon>Arthropoda</taxon>
        <taxon>Hexapoda</taxon>
        <taxon>Insecta</taxon>
        <taxon>Pterygota</taxon>
        <taxon>Neoptera</taxon>
        <taxon>Polyneoptera</taxon>
        <taxon>Dictyoptera</taxon>
        <taxon>Blattodea</taxon>
        <taxon>Blattoidea</taxon>
        <taxon>Blattidae</taxon>
        <taxon>Blattinae</taxon>
        <taxon>Periplaneta</taxon>
    </lineage>
</organism>
<dbReference type="PANTHER" id="PTHR47027">
    <property type="entry name" value="REVERSE TRANSCRIPTASE DOMAIN-CONTAINING PROTEIN"/>
    <property type="match status" value="1"/>
</dbReference>
<evidence type="ECO:0000259" key="2">
    <source>
        <dbReference type="Pfam" id="PF00078"/>
    </source>
</evidence>
<evidence type="ECO:0000256" key="1">
    <source>
        <dbReference type="SAM" id="MobiDB-lite"/>
    </source>
</evidence>
<reference evidence="3 4" key="1">
    <citation type="journal article" date="2022" name="Allergy">
        <title>Genome assembly and annotation of Periplaneta americana reveal a comprehensive cockroach allergen profile.</title>
        <authorList>
            <person name="Wang L."/>
            <person name="Xiong Q."/>
            <person name="Saelim N."/>
            <person name="Wang L."/>
            <person name="Nong W."/>
            <person name="Wan A.T."/>
            <person name="Shi M."/>
            <person name="Liu X."/>
            <person name="Cao Q."/>
            <person name="Hui J.H.L."/>
            <person name="Sookrung N."/>
            <person name="Leung T.F."/>
            <person name="Tungtrongchitr A."/>
            <person name="Tsui S.K.W."/>
        </authorList>
    </citation>
    <scope>NUCLEOTIDE SEQUENCE [LARGE SCALE GENOMIC DNA]</scope>
    <source>
        <strain evidence="3">PWHHKU_190912</strain>
    </source>
</reference>
<feature type="compositionally biased region" description="Acidic residues" evidence="1">
    <location>
        <begin position="153"/>
        <end position="175"/>
    </location>
</feature>